<proteinExistence type="predicted"/>
<name>A0A139W9H3_TRICA</name>
<accession>A0A139W9H3</accession>
<dbReference type="InParanoid" id="A0A139W9H3"/>
<dbReference type="EMBL" id="KQ972297">
    <property type="protein sequence ID" value="KYB24557.1"/>
    <property type="molecule type" value="Genomic_DNA"/>
</dbReference>
<protein>
    <submittedName>
        <fullName evidence="1">Uncharacterized protein</fullName>
    </submittedName>
</protein>
<evidence type="ECO:0000313" key="1">
    <source>
        <dbReference type="EMBL" id="KYB24557.1"/>
    </source>
</evidence>
<dbReference type="Proteomes" id="UP000007266">
    <property type="component" value="Unassembled WGS sequence"/>
</dbReference>
<reference evidence="1 2" key="2">
    <citation type="journal article" date="2010" name="Nucleic Acids Res.">
        <title>BeetleBase in 2010: revisions to provide comprehensive genomic information for Tribolium castaneum.</title>
        <authorList>
            <person name="Kim H.S."/>
            <person name="Murphy T."/>
            <person name="Xia J."/>
            <person name="Caragea D."/>
            <person name="Park Y."/>
            <person name="Beeman R.W."/>
            <person name="Lorenzen M.D."/>
            <person name="Butcher S."/>
            <person name="Manak J.R."/>
            <person name="Brown S.J."/>
        </authorList>
    </citation>
    <scope>NUCLEOTIDE SEQUENCE [LARGE SCALE GENOMIC DNA]</scope>
    <source>
        <strain evidence="1 2">Georgia GA2</strain>
    </source>
</reference>
<dbReference type="AlphaFoldDB" id="A0A139W9H3"/>
<evidence type="ECO:0000313" key="2">
    <source>
        <dbReference type="Proteomes" id="UP000007266"/>
    </source>
</evidence>
<gene>
    <name evidence="1" type="primary">AUGUSTUS-3.0.2_32984</name>
    <name evidence="1" type="ORF">TcasGA2_TC032984</name>
</gene>
<organism evidence="1 2">
    <name type="scientific">Tribolium castaneum</name>
    <name type="common">Red flour beetle</name>
    <dbReference type="NCBI Taxonomy" id="7070"/>
    <lineage>
        <taxon>Eukaryota</taxon>
        <taxon>Metazoa</taxon>
        <taxon>Ecdysozoa</taxon>
        <taxon>Arthropoda</taxon>
        <taxon>Hexapoda</taxon>
        <taxon>Insecta</taxon>
        <taxon>Pterygota</taxon>
        <taxon>Neoptera</taxon>
        <taxon>Endopterygota</taxon>
        <taxon>Coleoptera</taxon>
        <taxon>Polyphaga</taxon>
        <taxon>Cucujiformia</taxon>
        <taxon>Tenebrionidae</taxon>
        <taxon>Tenebrionidae incertae sedis</taxon>
        <taxon>Tribolium</taxon>
    </lineage>
</organism>
<reference evidence="1 2" key="1">
    <citation type="journal article" date="2008" name="Nature">
        <title>The genome of the model beetle and pest Tribolium castaneum.</title>
        <authorList>
            <consortium name="Tribolium Genome Sequencing Consortium"/>
            <person name="Richards S."/>
            <person name="Gibbs R.A."/>
            <person name="Weinstock G.M."/>
            <person name="Brown S.J."/>
            <person name="Denell R."/>
            <person name="Beeman R.W."/>
            <person name="Gibbs R."/>
            <person name="Beeman R.W."/>
            <person name="Brown S.J."/>
            <person name="Bucher G."/>
            <person name="Friedrich M."/>
            <person name="Grimmelikhuijzen C.J."/>
            <person name="Klingler M."/>
            <person name="Lorenzen M."/>
            <person name="Richards S."/>
            <person name="Roth S."/>
            <person name="Schroder R."/>
            <person name="Tautz D."/>
            <person name="Zdobnov E.M."/>
            <person name="Muzny D."/>
            <person name="Gibbs R.A."/>
            <person name="Weinstock G.M."/>
            <person name="Attaway T."/>
            <person name="Bell S."/>
            <person name="Buhay C.J."/>
            <person name="Chandrabose M.N."/>
            <person name="Chavez D."/>
            <person name="Clerk-Blankenburg K.P."/>
            <person name="Cree A."/>
            <person name="Dao M."/>
            <person name="Davis C."/>
            <person name="Chacko J."/>
            <person name="Dinh H."/>
            <person name="Dugan-Rocha S."/>
            <person name="Fowler G."/>
            <person name="Garner T.T."/>
            <person name="Garnes J."/>
            <person name="Gnirke A."/>
            <person name="Hawes A."/>
            <person name="Hernandez J."/>
            <person name="Hines S."/>
            <person name="Holder M."/>
            <person name="Hume J."/>
            <person name="Jhangiani S.N."/>
            <person name="Joshi V."/>
            <person name="Khan Z.M."/>
            <person name="Jackson L."/>
            <person name="Kovar C."/>
            <person name="Kowis A."/>
            <person name="Lee S."/>
            <person name="Lewis L.R."/>
            <person name="Margolis J."/>
            <person name="Morgan M."/>
            <person name="Nazareth L.V."/>
            <person name="Nguyen N."/>
            <person name="Okwuonu G."/>
            <person name="Parker D."/>
            <person name="Richards S."/>
            <person name="Ruiz S.J."/>
            <person name="Santibanez J."/>
            <person name="Savard J."/>
            <person name="Scherer S.E."/>
            <person name="Schneider B."/>
            <person name="Sodergren E."/>
            <person name="Tautz D."/>
            <person name="Vattahil S."/>
            <person name="Villasana D."/>
            <person name="White C.S."/>
            <person name="Wright R."/>
            <person name="Park Y."/>
            <person name="Beeman R.W."/>
            <person name="Lord J."/>
            <person name="Oppert B."/>
            <person name="Lorenzen M."/>
            <person name="Brown S."/>
            <person name="Wang L."/>
            <person name="Savard J."/>
            <person name="Tautz D."/>
            <person name="Richards S."/>
            <person name="Weinstock G."/>
            <person name="Gibbs R.A."/>
            <person name="Liu Y."/>
            <person name="Worley K."/>
            <person name="Weinstock G."/>
            <person name="Elsik C.G."/>
            <person name="Reese J.T."/>
            <person name="Elhaik E."/>
            <person name="Landan G."/>
            <person name="Graur D."/>
            <person name="Arensburger P."/>
            <person name="Atkinson P."/>
            <person name="Beeman R.W."/>
            <person name="Beidler J."/>
            <person name="Brown S.J."/>
            <person name="Demuth J.P."/>
            <person name="Drury D.W."/>
            <person name="Du Y.Z."/>
            <person name="Fujiwara H."/>
            <person name="Lorenzen M."/>
            <person name="Maselli V."/>
            <person name="Osanai M."/>
            <person name="Park Y."/>
            <person name="Robertson H.M."/>
            <person name="Tu Z."/>
            <person name="Wang J.J."/>
            <person name="Wang S."/>
            <person name="Richards S."/>
            <person name="Song H."/>
            <person name="Zhang L."/>
            <person name="Sodergren E."/>
            <person name="Werner D."/>
            <person name="Stanke M."/>
            <person name="Morgenstern B."/>
            <person name="Solovyev V."/>
            <person name="Kosarev P."/>
            <person name="Brown G."/>
            <person name="Chen H.C."/>
            <person name="Ermolaeva O."/>
            <person name="Hlavina W."/>
            <person name="Kapustin Y."/>
            <person name="Kiryutin B."/>
            <person name="Kitts P."/>
            <person name="Maglott D."/>
            <person name="Pruitt K."/>
            <person name="Sapojnikov V."/>
            <person name="Souvorov A."/>
            <person name="Mackey A.J."/>
            <person name="Waterhouse R.M."/>
            <person name="Wyder S."/>
            <person name="Zdobnov E.M."/>
            <person name="Zdobnov E.M."/>
            <person name="Wyder S."/>
            <person name="Kriventseva E.V."/>
            <person name="Kadowaki T."/>
            <person name="Bork P."/>
            <person name="Aranda M."/>
            <person name="Bao R."/>
            <person name="Beermann A."/>
            <person name="Berns N."/>
            <person name="Bolognesi R."/>
            <person name="Bonneton F."/>
            <person name="Bopp D."/>
            <person name="Brown S.J."/>
            <person name="Bucher G."/>
            <person name="Butts T."/>
            <person name="Chaumot A."/>
            <person name="Denell R.E."/>
            <person name="Ferrier D.E."/>
            <person name="Friedrich M."/>
            <person name="Gordon C.M."/>
            <person name="Jindra M."/>
            <person name="Klingler M."/>
            <person name="Lan Q."/>
            <person name="Lattorff H.M."/>
            <person name="Laudet V."/>
            <person name="von Levetsow C."/>
            <person name="Liu Z."/>
            <person name="Lutz R."/>
            <person name="Lynch J.A."/>
            <person name="da Fonseca R.N."/>
            <person name="Posnien N."/>
            <person name="Reuter R."/>
            <person name="Roth S."/>
            <person name="Savard J."/>
            <person name="Schinko J.B."/>
            <person name="Schmitt C."/>
            <person name="Schoppmeier M."/>
            <person name="Schroder R."/>
            <person name="Shippy T.D."/>
            <person name="Simonnet F."/>
            <person name="Marques-Souza H."/>
            <person name="Tautz D."/>
            <person name="Tomoyasu Y."/>
            <person name="Trauner J."/>
            <person name="Van der Zee M."/>
            <person name="Vervoort M."/>
            <person name="Wittkopp N."/>
            <person name="Wimmer E.A."/>
            <person name="Yang X."/>
            <person name="Jones A.K."/>
            <person name="Sattelle D.B."/>
            <person name="Ebert P.R."/>
            <person name="Nelson D."/>
            <person name="Scott J.G."/>
            <person name="Beeman R.W."/>
            <person name="Muthukrishnan S."/>
            <person name="Kramer K.J."/>
            <person name="Arakane Y."/>
            <person name="Beeman R.W."/>
            <person name="Zhu Q."/>
            <person name="Hogenkamp D."/>
            <person name="Dixit R."/>
            <person name="Oppert B."/>
            <person name="Jiang H."/>
            <person name="Zou Z."/>
            <person name="Marshall J."/>
            <person name="Elpidina E."/>
            <person name="Vinokurov K."/>
            <person name="Oppert C."/>
            <person name="Zou Z."/>
            <person name="Evans J."/>
            <person name="Lu Z."/>
            <person name="Zhao P."/>
            <person name="Sumathipala N."/>
            <person name="Altincicek B."/>
            <person name="Vilcinskas A."/>
            <person name="Williams M."/>
            <person name="Hultmark D."/>
            <person name="Hetru C."/>
            <person name="Jiang H."/>
            <person name="Grimmelikhuijzen C.J."/>
            <person name="Hauser F."/>
            <person name="Cazzamali G."/>
            <person name="Williamson M."/>
            <person name="Park Y."/>
            <person name="Li B."/>
            <person name="Tanaka Y."/>
            <person name="Predel R."/>
            <person name="Neupert S."/>
            <person name="Schachtner J."/>
            <person name="Verleyen P."/>
            <person name="Raible F."/>
            <person name="Bork P."/>
            <person name="Friedrich M."/>
            <person name="Walden K.K."/>
            <person name="Robertson H.M."/>
            <person name="Angeli S."/>
            <person name="Foret S."/>
            <person name="Bucher G."/>
            <person name="Schuetz S."/>
            <person name="Maleszka R."/>
            <person name="Wimmer E.A."/>
            <person name="Beeman R.W."/>
            <person name="Lorenzen M."/>
            <person name="Tomoyasu Y."/>
            <person name="Miller S.C."/>
            <person name="Grossmann D."/>
            <person name="Bucher G."/>
        </authorList>
    </citation>
    <scope>NUCLEOTIDE SEQUENCE [LARGE SCALE GENOMIC DNA]</scope>
    <source>
        <strain evidence="1 2">Georgia GA2</strain>
    </source>
</reference>
<sequence>MIRGEVVYCRQPNLVHDVFDDCNVKDVCSTVRVLVERGFCRSHDGDVQVLIREVVKDVSVSVRTVASPVDVLGVEIASSDRWSVAVEKRQQVLFENLNLWAIVACKQAQRPICSGHVVDEGATPLILIPWFTTLPRANGVPRCEAYALIGLQFVVN</sequence>
<keyword evidence="2" id="KW-1185">Reference proteome</keyword>